<accession>A0A2P6QB77</accession>
<feature type="transmembrane region" description="Helical" evidence="2">
    <location>
        <begin position="12"/>
        <end position="31"/>
    </location>
</feature>
<protein>
    <recommendedName>
        <fullName evidence="3">DUF4408 domain-containing protein</fullName>
    </recommendedName>
</protein>
<feature type="region of interest" description="Disordered" evidence="1">
    <location>
        <begin position="208"/>
        <end position="312"/>
    </location>
</feature>
<evidence type="ECO:0000259" key="3">
    <source>
        <dbReference type="Pfam" id="PF14364"/>
    </source>
</evidence>
<dbReference type="InterPro" id="IPR025520">
    <property type="entry name" value="DUF4408"/>
</dbReference>
<keyword evidence="2" id="KW-1133">Transmembrane helix</keyword>
<feature type="compositionally biased region" description="Polar residues" evidence="1">
    <location>
        <begin position="285"/>
        <end position="299"/>
    </location>
</feature>
<dbReference type="STRING" id="74649.A0A2P6QB77"/>
<keyword evidence="2" id="KW-0472">Membrane</keyword>
<organism evidence="4 5">
    <name type="scientific">Rosa chinensis</name>
    <name type="common">China rose</name>
    <dbReference type="NCBI Taxonomy" id="74649"/>
    <lineage>
        <taxon>Eukaryota</taxon>
        <taxon>Viridiplantae</taxon>
        <taxon>Streptophyta</taxon>
        <taxon>Embryophyta</taxon>
        <taxon>Tracheophyta</taxon>
        <taxon>Spermatophyta</taxon>
        <taxon>Magnoliopsida</taxon>
        <taxon>eudicotyledons</taxon>
        <taxon>Gunneridae</taxon>
        <taxon>Pentapetalae</taxon>
        <taxon>rosids</taxon>
        <taxon>fabids</taxon>
        <taxon>Rosales</taxon>
        <taxon>Rosaceae</taxon>
        <taxon>Rosoideae</taxon>
        <taxon>Rosoideae incertae sedis</taxon>
        <taxon>Rosa</taxon>
    </lineage>
</organism>
<evidence type="ECO:0000313" key="4">
    <source>
        <dbReference type="EMBL" id="PRQ31424.1"/>
    </source>
</evidence>
<evidence type="ECO:0000256" key="2">
    <source>
        <dbReference type="SAM" id="Phobius"/>
    </source>
</evidence>
<dbReference type="EMBL" id="PDCK01000043">
    <property type="protein sequence ID" value="PRQ31424.1"/>
    <property type="molecule type" value="Genomic_DNA"/>
</dbReference>
<dbReference type="PANTHER" id="PTHR33098">
    <property type="entry name" value="COTTON FIBER (DUF761)"/>
    <property type="match status" value="1"/>
</dbReference>
<reference evidence="4 5" key="1">
    <citation type="journal article" date="2018" name="Nat. Genet.">
        <title>The Rosa genome provides new insights in the design of modern roses.</title>
        <authorList>
            <person name="Bendahmane M."/>
        </authorList>
    </citation>
    <scope>NUCLEOTIDE SEQUENCE [LARGE SCALE GENOMIC DNA]</scope>
    <source>
        <strain evidence="5">cv. Old Blush</strain>
    </source>
</reference>
<evidence type="ECO:0000313" key="5">
    <source>
        <dbReference type="Proteomes" id="UP000238479"/>
    </source>
</evidence>
<dbReference type="PANTHER" id="PTHR33098:SF117">
    <property type="entry name" value="COTTON FIBER (DUF761)"/>
    <property type="match status" value="1"/>
</dbReference>
<proteinExistence type="predicted"/>
<keyword evidence="5" id="KW-1185">Reference proteome</keyword>
<dbReference type="Gramene" id="PRQ31424">
    <property type="protein sequence ID" value="PRQ31424"/>
    <property type="gene ID" value="RchiOBHm_Chr5g0035351"/>
</dbReference>
<dbReference type="AlphaFoldDB" id="A0A2P6QB77"/>
<dbReference type="Pfam" id="PF05553">
    <property type="entry name" value="DUF761"/>
    <property type="match status" value="1"/>
</dbReference>
<dbReference type="OrthoDB" id="1933168at2759"/>
<gene>
    <name evidence="4" type="ORF">RchiOBHm_Chr5g0035351</name>
</gene>
<keyword evidence="2" id="KW-0812">Transmembrane</keyword>
<dbReference type="OMA" id="SDTWDTH"/>
<dbReference type="InterPro" id="IPR008480">
    <property type="entry name" value="DUF761_pln"/>
</dbReference>
<feature type="compositionally biased region" description="Polar residues" evidence="1">
    <location>
        <begin position="264"/>
        <end position="278"/>
    </location>
</feature>
<name>A0A2P6QB77_ROSCH</name>
<evidence type="ECO:0000256" key="1">
    <source>
        <dbReference type="SAM" id="MobiDB-lite"/>
    </source>
</evidence>
<dbReference type="Proteomes" id="UP000238479">
    <property type="component" value="Chromosome 5"/>
</dbReference>
<comment type="caution">
    <text evidence="4">The sequence shown here is derived from an EMBL/GenBank/DDBJ whole genome shotgun (WGS) entry which is preliminary data.</text>
</comment>
<sequence>MSTSWSNNWLLSLKIVLISTGVVSMAVALKLSVPVAADLVASQVPSLWSSLLSWLTPPYLYILINCIIISIVASSKLHNPKSEDNHDSETIPPPPEMVSVAPVLTVKIPAAEVRPEYTSYNSVALSEYGYDSNVLPEVSDSYGDAAAVETVEDLNAEPEKEKSEVLNVGDDAAVATAAASRPARSGLQRKDSMEFWLNENQRPPVSARFAHRKASPEGGRSLGVSKSKRHDTLESTWKTITDGRSVPLTRHLKKSDTWERRMDQNTPPANNKTMNKSGTFHERSSTTATGSPVRQSPGSSGARLRKEPSLSQDELNRRVEAFINKFNEEMRLQRQESLKQYKEMIGRAALAAPLAHSV</sequence>
<feature type="compositionally biased region" description="Basic and acidic residues" evidence="1">
    <location>
        <begin position="254"/>
        <end position="263"/>
    </location>
</feature>
<feature type="domain" description="DUF4408" evidence="3">
    <location>
        <begin position="45"/>
        <end position="77"/>
    </location>
</feature>
<feature type="transmembrane region" description="Helical" evidence="2">
    <location>
        <begin position="51"/>
        <end position="73"/>
    </location>
</feature>
<dbReference type="Pfam" id="PF14364">
    <property type="entry name" value="DUF4408"/>
    <property type="match status" value="1"/>
</dbReference>